<feature type="signal peptide" evidence="5">
    <location>
        <begin position="1"/>
        <end position="18"/>
    </location>
</feature>
<feature type="short sequence motif" description="GXGXXG" evidence="4">
    <location>
        <begin position="32"/>
        <end position="37"/>
    </location>
</feature>
<dbReference type="CDD" id="cd07205">
    <property type="entry name" value="Pat_PNPLA6_PNPLA7_NTE1_like"/>
    <property type="match status" value="1"/>
</dbReference>
<feature type="domain" description="PNPLA" evidence="6">
    <location>
        <begin position="28"/>
        <end position="218"/>
    </location>
</feature>
<dbReference type="InterPro" id="IPR002641">
    <property type="entry name" value="PNPLA_dom"/>
</dbReference>
<dbReference type="AlphaFoldDB" id="A0A495PWG9"/>
<dbReference type="InterPro" id="IPR050301">
    <property type="entry name" value="NTE"/>
</dbReference>
<name>A0A495PWG9_9FLAO</name>
<dbReference type="PROSITE" id="PS51635">
    <property type="entry name" value="PNPLA"/>
    <property type="match status" value="1"/>
</dbReference>
<protein>
    <submittedName>
        <fullName evidence="7">NTE family protein</fullName>
    </submittedName>
</protein>
<dbReference type="EMBL" id="RBLG01000001">
    <property type="protein sequence ID" value="RKS55505.1"/>
    <property type="molecule type" value="Genomic_DNA"/>
</dbReference>
<dbReference type="SUPFAM" id="SSF52151">
    <property type="entry name" value="FabD/lysophospholipase-like"/>
    <property type="match status" value="1"/>
</dbReference>
<dbReference type="InterPro" id="IPR016035">
    <property type="entry name" value="Acyl_Trfase/lysoPLipase"/>
</dbReference>
<evidence type="ECO:0000256" key="1">
    <source>
        <dbReference type="ARBA" id="ARBA00022801"/>
    </source>
</evidence>
<comment type="caution">
    <text evidence="7">The sequence shown here is derived from an EMBL/GenBank/DDBJ whole genome shotgun (WGS) entry which is preliminary data.</text>
</comment>
<evidence type="ECO:0000256" key="4">
    <source>
        <dbReference type="PROSITE-ProRule" id="PRU01161"/>
    </source>
</evidence>
<dbReference type="GO" id="GO:0016787">
    <property type="term" value="F:hydrolase activity"/>
    <property type="evidence" value="ECO:0007669"/>
    <property type="project" value="UniProtKB-UniRule"/>
</dbReference>
<keyword evidence="5" id="KW-0732">Signal</keyword>
<dbReference type="OrthoDB" id="9770965at2"/>
<organism evidence="7 8">
    <name type="scientific">Gillisia mitskevichiae</name>
    <dbReference type="NCBI Taxonomy" id="270921"/>
    <lineage>
        <taxon>Bacteria</taxon>
        <taxon>Pseudomonadati</taxon>
        <taxon>Bacteroidota</taxon>
        <taxon>Flavobacteriia</taxon>
        <taxon>Flavobacteriales</taxon>
        <taxon>Flavobacteriaceae</taxon>
        <taxon>Gillisia</taxon>
    </lineage>
</organism>
<dbReference type="Gene3D" id="3.10.20.310">
    <property type="entry name" value="membrane protein fhac"/>
    <property type="match status" value="1"/>
</dbReference>
<proteinExistence type="predicted"/>
<feature type="active site" description="Proton acceptor" evidence="4">
    <location>
        <position position="205"/>
    </location>
</feature>
<gene>
    <name evidence="7" type="ORF">BC962_0468</name>
</gene>
<evidence type="ECO:0000256" key="2">
    <source>
        <dbReference type="ARBA" id="ARBA00022963"/>
    </source>
</evidence>
<evidence type="ECO:0000313" key="8">
    <source>
        <dbReference type="Proteomes" id="UP000276282"/>
    </source>
</evidence>
<evidence type="ECO:0000259" key="6">
    <source>
        <dbReference type="PROSITE" id="PS51635"/>
    </source>
</evidence>
<dbReference type="Gene3D" id="3.40.1090.10">
    <property type="entry name" value="Cytosolic phospholipase A2 catalytic domain"/>
    <property type="match status" value="2"/>
</dbReference>
<dbReference type="PANTHER" id="PTHR14226:SF76">
    <property type="entry name" value="NTE FAMILY PROTEIN RSSA"/>
    <property type="match status" value="1"/>
</dbReference>
<dbReference type="GO" id="GO:0016042">
    <property type="term" value="P:lipid catabolic process"/>
    <property type="evidence" value="ECO:0007669"/>
    <property type="project" value="UniProtKB-UniRule"/>
</dbReference>
<dbReference type="Proteomes" id="UP000276282">
    <property type="component" value="Unassembled WGS sequence"/>
</dbReference>
<dbReference type="PANTHER" id="PTHR14226">
    <property type="entry name" value="NEUROPATHY TARGET ESTERASE/SWISS CHEESE D.MELANOGASTER"/>
    <property type="match status" value="1"/>
</dbReference>
<keyword evidence="8" id="KW-1185">Reference proteome</keyword>
<evidence type="ECO:0000256" key="5">
    <source>
        <dbReference type="SAM" id="SignalP"/>
    </source>
</evidence>
<keyword evidence="1 4" id="KW-0378">Hydrolase</keyword>
<feature type="active site" description="Nucleophile" evidence="4">
    <location>
        <position position="61"/>
    </location>
</feature>
<dbReference type="Pfam" id="PF01734">
    <property type="entry name" value="Patatin"/>
    <property type="match status" value="1"/>
</dbReference>
<sequence>MKNYLILIAILLSFSGFAQDKEEVKVGLVLSGGGAKGLAHIGVLKVIEEAGIKIDYIGGSSMGAIIGGLYAAGYTAHQLDSIFHEINFNILIQDNVPRSSKTFYEKEEDEKYALTLPFDNFNISFPSGLSKGQNIYNLMSKLTWHLGGNQDFSKLPVPFFCIAADIETGEQVILEKGSLAKAVSASGAIPSIFSPVTIDGKILTDGGVVNNYPVAELRKRGADIVIGVDVQDSLTDRKHLKGVFEILTQINNFRTIAHMEENIALTDVYIKPNINGFSVLSFEKGSAIIDSGEVAARTKLKNLKLIASKQTGERKPPIKVKRVDTINIDALAIEGNSSYPRAYILGKLNLKYDSNYTFENLTDGINKLSATGNFNKINYSLTPKKDAYTLALKLEESQSKTFLRLAIHYDNLYKSGALINITKKSSLFTNDAASLDVVLGDNFRYNFQYYIDKGYYWSVGIKSRYNTFNKGIPFDFVDSSADVDGIGINNIEVDYQDYTSQFYIETQFQQVFSFGVGLEHKFLKVSTETLDNLSMSGNPNGTFEKSSYYSAFGYLKLDSFDNKHFPTKGVYFEGDFHLYGFSSDYNNDFDEFSIAKGAVGYVFSPFNKFTTKISSETGFRIGQVGPNSLDFFLGGYGNDFINNFIPFYGYDFISISGDSYIKGMLELDYEIFRKNHISLSANFANVENDLYSTGNWFSTPDYTGYAIGYGLETFLGPLELKYSYSPEIKQNEWFISIGFWF</sequence>
<feature type="short sequence motif" description="DGA/G" evidence="4">
    <location>
        <begin position="205"/>
        <end position="207"/>
    </location>
</feature>
<evidence type="ECO:0000256" key="3">
    <source>
        <dbReference type="ARBA" id="ARBA00023098"/>
    </source>
</evidence>
<dbReference type="Pfam" id="PF19143">
    <property type="entry name" value="Omp85_2"/>
    <property type="match status" value="1"/>
</dbReference>
<reference evidence="7 8" key="1">
    <citation type="submission" date="2018-10" db="EMBL/GenBank/DDBJ databases">
        <title>Genomic Encyclopedia of Archaeal and Bacterial Type Strains, Phase II (KMG-II): from individual species to whole genera.</title>
        <authorList>
            <person name="Goeker M."/>
        </authorList>
    </citation>
    <scope>NUCLEOTIDE SEQUENCE [LARGE SCALE GENOMIC DNA]</scope>
    <source>
        <strain evidence="7 8">DSM 19839</strain>
    </source>
</reference>
<accession>A0A495PWG9</accession>
<dbReference type="InterPro" id="IPR043864">
    <property type="entry name" value="Omp85-like_dom"/>
</dbReference>
<keyword evidence="2 4" id="KW-0442">Lipid degradation</keyword>
<feature type="short sequence motif" description="GXSXG" evidence="4">
    <location>
        <begin position="59"/>
        <end position="63"/>
    </location>
</feature>
<feature type="chain" id="PRO_5019809037" evidence="5">
    <location>
        <begin position="19"/>
        <end position="741"/>
    </location>
</feature>
<evidence type="ECO:0000313" key="7">
    <source>
        <dbReference type="EMBL" id="RKS55505.1"/>
    </source>
</evidence>
<dbReference type="RefSeq" id="WP_121344319.1">
    <property type="nucleotide sequence ID" value="NZ_RBLG01000001.1"/>
</dbReference>
<keyword evidence="3 4" id="KW-0443">Lipid metabolism</keyword>